<evidence type="ECO:0000256" key="3">
    <source>
        <dbReference type="ARBA" id="ARBA00023002"/>
    </source>
</evidence>
<dbReference type="InterPro" id="IPR006176">
    <property type="entry name" value="3-OHacyl-CoA_DH_NAD-bd"/>
</dbReference>
<keyword evidence="8" id="KW-1185">Reference proteome</keyword>
<dbReference type="InterPro" id="IPR006180">
    <property type="entry name" value="3-OHacyl-CoA_DH_CS"/>
</dbReference>
<sequence>MSDGQSVAVIGAGSIGVAFAVVFAATGWSVRITDPDERVRARVPESVGDRLRMLHGAGLMHDHPSVAAARVTAVPDVSAAATGAAVALECGPEQLTVKREIFGELARVAPTDALLCSSSSAIAPGRIAEPLPPEVAARVLVAHPANPPFLLPVIELVPSARTAPQVLDLARSVFSQTGLRPVTVRREVEGFLFNRLQGAVLREAYCLVRDGVATVQDIDDVVRLGLGRRWSIIGPFEGVDLNTQGGIASHALKMGPAYERMGAERGQHDPWTADLVAEVTAQRRTTLPLEDWSDRVAWRDAQLLAHTPLWNAALDARADEAPTGAPIADR</sequence>
<organism evidence="7 8">
    <name type="scientific">Nakamurella leprariae</name>
    <dbReference type="NCBI Taxonomy" id="2803911"/>
    <lineage>
        <taxon>Bacteria</taxon>
        <taxon>Bacillati</taxon>
        <taxon>Actinomycetota</taxon>
        <taxon>Actinomycetes</taxon>
        <taxon>Nakamurellales</taxon>
        <taxon>Nakamurellaceae</taxon>
        <taxon>Nakamurella</taxon>
    </lineage>
</organism>
<dbReference type="PROSITE" id="PS00067">
    <property type="entry name" value="3HCDH"/>
    <property type="match status" value="1"/>
</dbReference>
<reference evidence="7" key="1">
    <citation type="submission" date="2021-01" db="EMBL/GenBank/DDBJ databases">
        <title>YIM 132084 draft genome.</title>
        <authorList>
            <person name="An D."/>
        </authorList>
    </citation>
    <scope>NUCLEOTIDE SEQUENCE</scope>
    <source>
        <strain evidence="7">YIM 132084</strain>
    </source>
</reference>
<evidence type="ECO:0000256" key="4">
    <source>
        <dbReference type="SAM" id="Phobius"/>
    </source>
</evidence>
<dbReference type="Pfam" id="PF00725">
    <property type="entry name" value="3HCDH"/>
    <property type="match status" value="1"/>
</dbReference>
<dbReference type="EMBL" id="JAERWK010000010">
    <property type="protein sequence ID" value="MBM9467435.1"/>
    <property type="molecule type" value="Genomic_DNA"/>
</dbReference>
<dbReference type="Gene3D" id="3.40.50.720">
    <property type="entry name" value="NAD(P)-binding Rossmann-like Domain"/>
    <property type="match status" value="1"/>
</dbReference>
<accession>A0A938YGL2</accession>
<dbReference type="PROSITE" id="PS00065">
    <property type="entry name" value="D_2_HYDROXYACID_DH_1"/>
    <property type="match status" value="1"/>
</dbReference>
<dbReference type="PANTHER" id="PTHR48075">
    <property type="entry name" value="3-HYDROXYACYL-COA DEHYDROGENASE FAMILY PROTEIN"/>
    <property type="match status" value="1"/>
</dbReference>
<dbReference type="EC" id="1.1.1.35" evidence="7"/>
<dbReference type="Gene3D" id="1.10.1040.10">
    <property type="entry name" value="N-(1-d-carboxylethyl)-l-norvaline Dehydrogenase, domain 2"/>
    <property type="match status" value="1"/>
</dbReference>
<dbReference type="Pfam" id="PF02737">
    <property type="entry name" value="3HCDH_N"/>
    <property type="match status" value="1"/>
</dbReference>
<dbReference type="SUPFAM" id="SSF51735">
    <property type="entry name" value="NAD(P)-binding Rossmann-fold domains"/>
    <property type="match status" value="1"/>
</dbReference>
<keyword evidence="4" id="KW-1133">Transmembrane helix</keyword>
<dbReference type="GO" id="GO:0003857">
    <property type="term" value="F:(3S)-3-hydroxyacyl-CoA dehydrogenase (NAD+) activity"/>
    <property type="evidence" value="ECO:0007669"/>
    <property type="project" value="UniProtKB-EC"/>
</dbReference>
<dbReference type="PANTHER" id="PTHR48075:SF5">
    <property type="entry name" value="3-HYDROXYBUTYRYL-COA DEHYDROGENASE"/>
    <property type="match status" value="1"/>
</dbReference>
<protein>
    <submittedName>
        <fullName evidence="7">3-hydroxyacyl-CoA dehydrogenase</fullName>
        <ecNumber evidence="7">1.1.1.35</ecNumber>
    </submittedName>
</protein>
<dbReference type="InterPro" id="IPR008927">
    <property type="entry name" value="6-PGluconate_DH-like_C_sf"/>
</dbReference>
<dbReference type="InterPro" id="IPR029752">
    <property type="entry name" value="D-isomer_DH_CS1"/>
</dbReference>
<feature type="domain" description="3-hydroxyacyl-CoA dehydrogenase NAD binding" evidence="6">
    <location>
        <begin position="6"/>
        <end position="186"/>
    </location>
</feature>
<dbReference type="InterPro" id="IPR006108">
    <property type="entry name" value="3HC_DH_C"/>
</dbReference>
<dbReference type="SUPFAM" id="SSF48179">
    <property type="entry name" value="6-phosphogluconate dehydrogenase C-terminal domain-like"/>
    <property type="match status" value="1"/>
</dbReference>
<dbReference type="AlphaFoldDB" id="A0A938YGL2"/>
<dbReference type="Proteomes" id="UP000663792">
    <property type="component" value="Unassembled WGS sequence"/>
</dbReference>
<dbReference type="GO" id="GO:0070403">
    <property type="term" value="F:NAD+ binding"/>
    <property type="evidence" value="ECO:0007669"/>
    <property type="project" value="InterPro"/>
</dbReference>
<name>A0A938YGL2_9ACTN</name>
<feature type="domain" description="3-hydroxyacyl-CoA dehydrogenase C-terminal" evidence="5">
    <location>
        <begin position="190"/>
        <end position="283"/>
    </location>
</feature>
<dbReference type="NCBIfam" id="NF004783">
    <property type="entry name" value="PRK06129.1"/>
    <property type="match status" value="1"/>
</dbReference>
<dbReference type="RefSeq" id="WP_205260368.1">
    <property type="nucleotide sequence ID" value="NZ_JAERWK010000010.1"/>
</dbReference>
<comment type="similarity">
    <text evidence="2">Belongs to the 3-hydroxyacyl-CoA dehydrogenase family.</text>
</comment>
<evidence type="ECO:0000313" key="7">
    <source>
        <dbReference type="EMBL" id="MBM9467435.1"/>
    </source>
</evidence>
<comment type="caution">
    <text evidence="7">The sequence shown here is derived from an EMBL/GenBank/DDBJ whole genome shotgun (WGS) entry which is preliminary data.</text>
</comment>
<proteinExistence type="inferred from homology"/>
<comment type="pathway">
    <text evidence="1">Lipid metabolism; butanoate metabolism.</text>
</comment>
<gene>
    <name evidence="7" type="ORF">JL106_09120</name>
</gene>
<evidence type="ECO:0000313" key="8">
    <source>
        <dbReference type="Proteomes" id="UP000663792"/>
    </source>
</evidence>
<dbReference type="InterPro" id="IPR013328">
    <property type="entry name" value="6PGD_dom2"/>
</dbReference>
<keyword evidence="4" id="KW-0472">Membrane</keyword>
<evidence type="ECO:0000256" key="2">
    <source>
        <dbReference type="ARBA" id="ARBA00009463"/>
    </source>
</evidence>
<evidence type="ECO:0000256" key="1">
    <source>
        <dbReference type="ARBA" id="ARBA00005086"/>
    </source>
</evidence>
<evidence type="ECO:0000259" key="6">
    <source>
        <dbReference type="Pfam" id="PF02737"/>
    </source>
</evidence>
<dbReference type="GO" id="GO:0006631">
    <property type="term" value="P:fatty acid metabolic process"/>
    <property type="evidence" value="ECO:0007669"/>
    <property type="project" value="InterPro"/>
</dbReference>
<keyword evidence="4" id="KW-0812">Transmembrane</keyword>
<dbReference type="InterPro" id="IPR036291">
    <property type="entry name" value="NAD(P)-bd_dom_sf"/>
</dbReference>
<keyword evidence="3 7" id="KW-0560">Oxidoreductase</keyword>
<evidence type="ECO:0000259" key="5">
    <source>
        <dbReference type="Pfam" id="PF00725"/>
    </source>
</evidence>
<feature type="transmembrane region" description="Helical" evidence="4">
    <location>
        <begin position="6"/>
        <end position="30"/>
    </location>
</feature>